<dbReference type="InterPro" id="IPR000835">
    <property type="entry name" value="HTH_MarR-typ"/>
</dbReference>
<dbReference type="InParanoid" id="A0A4R2PS73"/>
<keyword evidence="6" id="KW-1185">Reference proteome</keyword>
<dbReference type="PROSITE" id="PS01117">
    <property type="entry name" value="HTH_MARR_1"/>
    <property type="match status" value="1"/>
</dbReference>
<dbReference type="PANTHER" id="PTHR33164:SF43">
    <property type="entry name" value="HTH-TYPE TRANSCRIPTIONAL REPRESSOR YETL"/>
    <property type="match status" value="1"/>
</dbReference>
<reference evidence="5 6" key="1">
    <citation type="submission" date="2019-03" db="EMBL/GenBank/DDBJ databases">
        <title>Genomic Encyclopedia of Type Strains, Phase IV (KMG-IV): sequencing the most valuable type-strain genomes for metagenomic binning, comparative biology and taxonomic classification.</title>
        <authorList>
            <person name="Goeker M."/>
        </authorList>
    </citation>
    <scope>NUCLEOTIDE SEQUENCE [LARGE SCALE GENOMIC DNA]</scope>
    <source>
        <strain evidence="5 6">DSM 2132</strain>
    </source>
</reference>
<dbReference type="EMBL" id="SLXO01000002">
    <property type="protein sequence ID" value="TCP37934.1"/>
    <property type="molecule type" value="Genomic_DNA"/>
</dbReference>
<dbReference type="RefSeq" id="WP_132707586.1">
    <property type="nucleotide sequence ID" value="NZ_JACIGF010000002.1"/>
</dbReference>
<dbReference type="GO" id="GO:0003677">
    <property type="term" value="F:DNA binding"/>
    <property type="evidence" value="ECO:0007669"/>
    <property type="project" value="UniProtKB-KW"/>
</dbReference>
<dbReference type="GO" id="GO:0006950">
    <property type="term" value="P:response to stress"/>
    <property type="evidence" value="ECO:0007669"/>
    <property type="project" value="TreeGrafter"/>
</dbReference>
<evidence type="ECO:0000313" key="5">
    <source>
        <dbReference type="EMBL" id="TCP37934.1"/>
    </source>
</evidence>
<evidence type="ECO:0000256" key="3">
    <source>
        <dbReference type="ARBA" id="ARBA00023163"/>
    </source>
</evidence>
<dbReference type="Gene3D" id="1.10.10.10">
    <property type="entry name" value="Winged helix-like DNA-binding domain superfamily/Winged helix DNA-binding domain"/>
    <property type="match status" value="1"/>
</dbReference>
<name>A0A4R2PS73_RHOSA</name>
<dbReference type="InterPro" id="IPR039422">
    <property type="entry name" value="MarR/SlyA-like"/>
</dbReference>
<dbReference type="FunCoup" id="A0A4R2PS73">
    <property type="interactions" value="153"/>
</dbReference>
<evidence type="ECO:0000313" key="6">
    <source>
        <dbReference type="Proteomes" id="UP000295399"/>
    </source>
</evidence>
<gene>
    <name evidence="5" type="ORF">EV659_102344</name>
</gene>
<dbReference type="SUPFAM" id="SSF46785">
    <property type="entry name" value="Winged helix' DNA-binding domain"/>
    <property type="match status" value="1"/>
</dbReference>
<dbReference type="PRINTS" id="PR00598">
    <property type="entry name" value="HTHMARR"/>
</dbReference>
<keyword evidence="1" id="KW-0805">Transcription regulation</keyword>
<organism evidence="5 6">
    <name type="scientific">Rhodothalassium salexigens DSM 2132</name>
    <dbReference type="NCBI Taxonomy" id="1188247"/>
    <lineage>
        <taxon>Bacteria</taxon>
        <taxon>Pseudomonadati</taxon>
        <taxon>Pseudomonadota</taxon>
        <taxon>Alphaproteobacteria</taxon>
        <taxon>Rhodothalassiales</taxon>
        <taxon>Rhodothalassiaceae</taxon>
        <taxon>Rhodothalassium</taxon>
    </lineage>
</organism>
<dbReference type="PANTHER" id="PTHR33164">
    <property type="entry name" value="TRANSCRIPTIONAL REGULATOR, MARR FAMILY"/>
    <property type="match status" value="1"/>
</dbReference>
<protein>
    <submittedName>
        <fullName evidence="5">DNA-binding MarR family transcriptional regulator</fullName>
    </submittedName>
</protein>
<dbReference type="GO" id="GO:0003700">
    <property type="term" value="F:DNA-binding transcription factor activity"/>
    <property type="evidence" value="ECO:0007669"/>
    <property type="project" value="InterPro"/>
</dbReference>
<keyword evidence="3" id="KW-0804">Transcription</keyword>
<dbReference type="PROSITE" id="PS50995">
    <property type="entry name" value="HTH_MARR_2"/>
    <property type="match status" value="1"/>
</dbReference>
<dbReference type="InterPro" id="IPR023187">
    <property type="entry name" value="Tscrpt_reg_MarR-type_CS"/>
</dbReference>
<dbReference type="Pfam" id="PF12802">
    <property type="entry name" value="MarR_2"/>
    <property type="match status" value="1"/>
</dbReference>
<evidence type="ECO:0000259" key="4">
    <source>
        <dbReference type="PROSITE" id="PS50995"/>
    </source>
</evidence>
<dbReference type="SMART" id="SM00347">
    <property type="entry name" value="HTH_MARR"/>
    <property type="match status" value="1"/>
</dbReference>
<keyword evidence="2 5" id="KW-0238">DNA-binding</keyword>
<feature type="domain" description="HTH marR-type" evidence="4">
    <location>
        <begin position="21"/>
        <end position="155"/>
    </location>
</feature>
<proteinExistence type="predicted"/>
<sequence>MATNEAEMQEKLGGAPQSKQALRLWLRLLTCTTLIENRIRNQLRAEFDTTLPRFDVLAALDRYPDGLTMGELSRCLMVSNGNVTGVVNRLVTDGLVSRTASPADRRTHFVRLTDKGQEDFRRMAEVHHGWVESMFSGIDAADADQLYNELERLKRSVFAFDEKSETS</sequence>
<dbReference type="OrthoDB" id="7063965at2"/>
<dbReference type="InterPro" id="IPR036388">
    <property type="entry name" value="WH-like_DNA-bd_sf"/>
</dbReference>
<dbReference type="Proteomes" id="UP000295399">
    <property type="component" value="Unassembled WGS sequence"/>
</dbReference>
<evidence type="ECO:0000256" key="1">
    <source>
        <dbReference type="ARBA" id="ARBA00023015"/>
    </source>
</evidence>
<comment type="caution">
    <text evidence="5">The sequence shown here is derived from an EMBL/GenBank/DDBJ whole genome shotgun (WGS) entry which is preliminary data.</text>
</comment>
<evidence type="ECO:0000256" key="2">
    <source>
        <dbReference type="ARBA" id="ARBA00023125"/>
    </source>
</evidence>
<dbReference type="InterPro" id="IPR036390">
    <property type="entry name" value="WH_DNA-bd_sf"/>
</dbReference>
<dbReference type="AlphaFoldDB" id="A0A4R2PS73"/>
<accession>A0A4R2PS73</accession>